<dbReference type="AlphaFoldDB" id="A0A857DHI9"/>
<dbReference type="InterPro" id="IPR036388">
    <property type="entry name" value="WH-like_DNA-bd_sf"/>
</dbReference>
<evidence type="ECO:0000313" key="5">
    <source>
        <dbReference type="Proteomes" id="UP000430508"/>
    </source>
</evidence>
<dbReference type="Gene3D" id="1.10.10.10">
    <property type="entry name" value="Winged helix-like DNA-binding domain superfamily/Winged helix DNA-binding domain"/>
    <property type="match status" value="1"/>
</dbReference>
<organism evidence="4 5">
    <name type="scientific">Dehalobacter restrictus</name>
    <dbReference type="NCBI Taxonomy" id="55583"/>
    <lineage>
        <taxon>Bacteria</taxon>
        <taxon>Bacillati</taxon>
        <taxon>Bacillota</taxon>
        <taxon>Clostridia</taxon>
        <taxon>Eubacteriales</taxon>
        <taxon>Desulfitobacteriaceae</taxon>
        <taxon>Dehalobacter</taxon>
    </lineage>
</organism>
<dbReference type="RefSeq" id="WP_019226480.1">
    <property type="nucleotide sequence ID" value="NZ_CP046996.1"/>
</dbReference>
<dbReference type="EMBL" id="CP046996">
    <property type="protein sequence ID" value="QHA00810.1"/>
    <property type="molecule type" value="Genomic_DNA"/>
</dbReference>
<evidence type="ECO:0000259" key="3">
    <source>
        <dbReference type="PROSITE" id="PS51371"/>
    </source>
</evidence>
<dbReference type="Proteomes" id="UP000430508">
    <property type="component" value="Chromosome"/>
</dbReference>
<dbReference type="SUPFAM" id="SSF54637">
    <property type="entry name" value="Thioesterase/thiol ester dehydrase-isomerase"/>
    <property type="match status" value="1"/>
</dbReference>
<dbReference type="PROSITE" id="PS51371">
    <property type="entry name" value="CBS"/>
    <property type="match status" value="2"/>
</dbReference>
<dbReference type="CDD" id="cd04596">
    <property type="entry name" value="CBS_pair_DRTGG_assoc"/>
    <property type="match status" value="1"/>
</dbReference>
<keyword evidence="1 2" id="KW-0129">CBS domain</keyword>
<dbReference type="Pfam" id="PF00571">
    <property type="entry name" value="CBS"/>
    <property type="match status" value="2"/>
</dbReference>
<dbReference type="SUPFAM" id="SSF54631">
    <property type="entry name" value="CBS-domain pair"/>
    <property type="match status" value="1"/>
</dbReference>
<evidence type="ECO:0000256" key="2">
    <source>
        <dbReference type="PROSITE-ProRule" id="PRU00703"/>
    </source>
</evidence>
<dbReference type="InterPro" id="IPR006683">
    <property type="entry name" value="Thioestr_dom"/>
</dbReference>
<dbReference type="InterPro" id="IPR029069">
    <property type="entry name" value="HotDog_dom_sf"/>
</dbReference>
<dbReference type="SMART" id="SM00116">
    <property type="entry name" value="CBS"/>
    <property type="match status" value="2"/>
</dbReference>
<accession>A0A857DHI9</accession>
<protein>
    <submittedName>
        <fullName evidence="4">CBS domain-containing protein</fullName>
    </submittedName>
</protein>
<evidence type="ECO:0000256" key="1">
    <source>
        <dbReference type="ARBA" id="ARBA00023122"/>
    </source>
</evidence>
<dbReference type="InterPro" id="IPR028979">
    <property type="entry name" value="Ser_kin/Pase_Hpr-like_N_sf"/>
</dbReference>
<dbReference type="SUPFAM" id="SSF75138">
    <property type="entry name" value="HprK N-terminal domain-like"/>
    <property type="match status" value="1"/>
</dbReference>
<reference evidence="4 5" key="1">
    <citation type="submission" date="2019-12" db="EMBL/GenBank/DDBJ databases">
        <title>Sequence classification of anaerobic respiratory reductive dehalogenases: First we see many, then we see few.</title>
        <authorList>
            <person name="Molenda O."/>
            <person name="Puentes Jacome L.A."/>
            <person name="Cao X."/>
            <person name="Nesbo C.L."/>
            <person name="Tang S."/>
            <person name="Morson N."/>
            <person name="Patron J."/>
            <person name="Lomheim L."/>
            <person name="Wishart D.S."/>
            <person name="Edwards E.A."/>
        </authorList>
    </citation>
    <scope>NUCLEOTIDE SEQUENCE [LARGE SCALE GENOMIC DNA]</scope>
    <source>
        <strain evidence="4 5">12DCA</strain>
    </source>
</reference>
<dbReference type="InterPro" id="IPR000644">
    <property type="entry name" value="CBS_dom"/>
</dbReference>
<dbReference type="InterPro" id="IPR036390">
    <property type="entry name" value="WH_DNA-bd_sf"/>
</dbReference>
<dbReference type="Gene3D" id="3.10.580.10">
    <property type="entry name" value="CBS-domain"/>
    <property type="match status" value="1"/>
</dbReference>
<dbReference type="InterPro" id="IPR010766">
    <property type="entry name" value="DRTGG"/>
</dbReference>
<evidence type="ECO:0000313" key="4">
    <source>
        <dbReference type="EMBL" id="QHA00810.1"/>
    </source>
</evidence>
<dbReference type="InterPro" id="IPR051257">
    <property type="entry name" value="Diverse_CBS-Domain"/>
</dbReference>
<dbReference type="SUPFAM" id="SSF46785">
    <property type="entry name" value="Winged helix' DNA-binding domain"/>
    <property type="match status" value="1"/>
</dbReference>
<gene>
    <name evidence="4" type="ORF">GQ588_09270</name>
</gene>
<name>A0A857DHI9_9FIRM</name>
<dbReference type="Pfam" id="PF07085">
    <property type="entry name" value="DRTGG"/>
    <property type="match status" value="1"/>
</dbReference>
<dbReference type="PANTHER" id="PTHR43080">
    <property type="entry name" value="CBS DOMAIN-CONTAINING PROTEIN CBSX3, MITOCHONDRIAL"/>
    <property type="match status" value="1"/>
</dbReference>
<dbReference type="Pfam" id="PF03061">
    <property type="entry name" value="4HBT"/>
    <property type="match status" value="1"/>
</dbReference>
<proteinExistence type="predicted"/>
<dbReference type="InterPro" id="IPR046342">
    <property type="entry name" value="CBS_dom_sf"/>
</dbReference>
<dbReference type="Gene3D" id="3.40.1390.20">
    <property type="entry name" value="HprK N-terminal domain-like"/>
    <property type="match status" value="1"/>
</dbReference>
<sequence>MTKTKHQQILNFIEDLDIGSKVSVRFIAKELDVSEGTAYRAIKEAENKGFVRSIPKVGTLRIEGVKEKQIEDLTLQEVAQIVEGLVICGENRLTECPNKFIIAAMELKDLARYLEEGALCIVGNRTDAQLLALKNNVPLLISGGPGPTEEVVALAKSLNSVIIISPYDTFVVTTMINRALFDRLIGKELLLIEDIMVKDAKVLEDSATIGDWYKLSQKTGHSRFPVIDNQHNLLGTVTAVDVAGEGVEVKITKVMNRNPLTVGRDDPVTHISRKMVWEGWEIAPVLENGKLIGIISLQDVLEAFQQIQKQPQFGETVDNLVLSGFGYVEESEYLTIRGEITQFMVNEFGSASCGVLVTLMNTAGYIALRKKYRLDAITENFSFYQFHPVPAGTVVSISARLLLVTKKNCNIEIEVFNDNGVLAKGMMTARMGDKR</sequence>
<feature type="domain" description="CBS" evidence="3">
    <location>
        <begin position="196"/>
        <end position="254"/>
    </location>
</feature>
<feature type="domain" description="CBS" evidence="3">
    <location>
        <begin position="255"/>
        <end position="310"/>
    </location>
</feature>
<dbReference type="Gene3D" id="3.10.129.10">
    <property type="entry name" value="Hotdog Thioesterase"/>
    <property type="match status" value="1"/>
</dbReference>
<dbReference type="PANTHER" id="PTHR43080:SF2">
    <property type="entry name" value="CBS DOMAIN-CONTAINING PROTEIN"/>
    <property type="match status" value="1"/>
</dbReference>